<organism evidence="1 2">
    <name type="scientific">Panagrolaimus davidi</name>
    <dbReference type="NCBI Taxonomy" id="227884"/>
    <lineage>
        <taxon>Eukaryota</taxon>
        <taxon>Metazoa</taxon>
        <taxon>Ecdysozoa</taxon>
        <taxon>Nematoda</taxon>
        <taxon>Chromadorea</taxon>
        <taxon>Rhabditida</taxon>
        <taxon>Tylenchina</taxon>
        <taxon>Panagrolaimomorpha</taxon>
        <taxon>Panagrolaimoidea</taxon>
        <taxon>Panagrolaimidae</taxon>
        <taxon>Panagrolaimus</taxon>
    </lineage>
</organism>
<evidence type="ECO:0000313" key="2">
    <source>
        <dbReference type="WBParaSite" id="PDA_v2.g13096.t1"/>
    </source>
</evidence>
<sequence length="104" mass="11409">MKRDDIIRFLLDNKADASCLRLVVKNGLTSTVDRLCKLGAQLDLSDPETGLPPIWMALSNDDYASVFVANECDMGGNSVNSDRNCIESSLLRVVDANDQKVIGY</sequence>
<accession>A0A914P5B3</accession>
<dbReference type="Gene3D" id="1.25.40.20">
    <property type="entry name" value="Ankyrin repeat-containing domain"/>
    <property type="match status" value="1"/>
</dbReference>
<protein>
    <submittedName>
        <fullName evidence="2">Uncharacterized protein</fullName>
    </submittedName>
</protein>
<dbReference type="InterPro" id="IPR036770">
    <property type="entry name" value="Ankyrin_rpt-contain_sf"/>
</dbReference>
<dbReference type="Proteomes" id="UP000887578">
    <property type="component" value="Unplaced"/>
</dbReference>
<name>A0A914P5B3_9BILA</name>
<dbReference type="AlphaFoldDB" id="A0A914P5B3"/>
<dbReference type="SUPFAM" id="SSF48403">
    <property type="entry name" value="Ankyrin repeat"/>
    <property type="match status" value="1"/>
</dbReference>
<keyword evidence="1" id="KW-1185">Reference proteome</keyword>
<reference evidence="2" key="1">
    <citation type="submission" date="2022-11" db="UniProtKB">
        <authorList>
            <consortium name="WormBaseParasite"/>
        </authorList>
    </citation>
    <scope>IDENTIFICATION</scope>
</reference>
<proteinExistence type="predicted"/>
<dbReference type="WBParaSite" id="PDA_v2.g13096.t1">
    <property type="protein sequence ID" value="PDA_v2.g13096.t1"/>
    <property type="gene ID" value="PDA_v2.g13096"/>
</dbReference>
<evidence type="ECO:0000313" key="1">
    <source>
        <dbReference type="Proteomes" id="UP000887578"/>
    </source>
</evidence>